<dbReference type="Proteomes" id="UP000051086">
    <property type="component" value="Unassembled WGS sequence"/>
</dbReference>
<evidence type="ECO:0008006" key="6">
    <source>
        <dbReference type="Google" id="ProtNLM"/>
    </source>
</evidence>
<evidence type="ECO:0000256" key="1">
    <source>
        <dbReference type="SAM" id="Phobius"/>
    </source>
</evidence>
<dbReference type="OrthoDB" id="7871165at2"/>
<feature type="transmembrane region" description="Helical" evidence="1">
    <location>
        <begin position="14"/>
        <end position="37"/>
    </location>
</feature>
<keyword evidence="1" id="KW-0472">Membrane</keyword>
<keyword evidence="1" id="KW-1133">Transmembrane helix</keyword>
<dbReference type="Proteomes" id="UP000051887">
    <property type="component" value="Unassembled WGS sequence"/>
</dbReference>
<accession>A0A0P1FWF8</accession>
<sequence length="150" mass="16871">MEKRDTAKDWLKAIAIWLFLGSWIYFFVTGLYAGGCYKGKNTPAERLRICTNAERLNGFLYTKHQEVGQSFALGLALADLGRMEEAFEKFQFSLTHTNAVADINDKTSLQRFLNDYRRDIELSNNALLSFFAAFASIRGLAALDAVLSSP</sequence>
<name>A0A0P1FWF8_9RHOB</name>
<evidence type="ECO:0000313" key="3">
    <source>
        <dbReference type="EMBL" id="CUH73469.1"/>
    </source>
</evidence>
<organism evidence="3 5">
    <name type="scientific">Thalassovita autumnalis</name>
    <dbReference type="NCBI Taxonomy" id="2072972"/>
    <lineage>
        <taxon>Bacteria</taxon>
        <taxon>Pseudomonadati</taxon>
        <taxon>Pseudomonadota</taxon>
        <taxon>Alphaproteobacteria</taxon>
        <taxon>Rhodobacterales</taxon>
        <taxon>Roseobacteraceae</taxon>
        <taxon>Thalassovita</taxon>
    </lineage>
</organism>
<reference evidence="2 4" key="2">
    <citation type="submission" date="2015-09" db="EMBL/GenBank/DDBJ databases">
        <authorList>
            <person name="Rodrigo-Torres L."/>
            <person name="Arahal D.R."/>
        </authorList>
    </citation>
    <scope>NUCLEOTIDE SEQUENCE [LARGE SCALE GENOMIC DNA]</scope>
    <source>
        <strain evidence="2 4">CECT 5118</strain>
    </source>
</reference>
<evidence type="ECO:0000313" key="4">
    <source>
        <dbReference type="Proteomes" id="UP000051086"/>
    </source>
</evidence>
<gene>
    <name evidence="2" type="ORF">TL5118_02599</name>
    <name evidence="3" type="ORF">TL5120_03278</name>
</gene>
<reference evidence="3 5" key="1">
    <citation type="submission" date="2015-09" db="EMBL/GenBank/DDBJ databases">
        <authorList>
            <consortium name="Swine Surveillance"/>
        </authorList>
    </citation>
    <scope>NUCLEOTIDE SEQUENCE [LARGE SCALE GENOMIC DNA]</scope>
    <source>
        <strain evidence="3 5">5120</strain>
    </source>
</reference>
<proteinExistence type="predicted"/>
<protein>
    <recommendedName>
        <fullName evidence="6">Tetratricopeptide repeat protein</fullName>
    </recommendedName>
</protein>
<evidence type="ECO:0000313" key="2">
    <source>
        <dbReference type="EMBL" id="CUH68345.1"/>
    </source>
</evidence>
<dbReference type="EMBL" id="CYSC01000040">
    <property type="protein sequence ID" value="CUH73469.1"/>
    <property type="molecule type" value="Genomic_DNA"/>
</dbReference>
<dbReference type="AlphaFoldDB" id="A0A0P1FWF8"/>
<evidence type="ECO:0000313" key="5">
    <source>
        <dbReference type="Proteomes" id="UP000051887"/>
    </source>
</evidence>
<keyword evidence="1" id="KW-0812">Transmembrane</keyword>
<keyword evidence="4" id="KW-1185">Reference proteome</keyword>
<dbReference type="EMBL" id="CYSB01000030">
    <property type="protein sequence ID" value="CUH68345.1"/>
    <property type="molecule type" value="Genomic_DNA"/>
</dbReference>
<dbReference type="RefSeq" id="WP_058244609.1">
    <property type="nucleotide sequence ID" value="NZ_CYSB01000030.1"/>
</dbReference>